<feature type="transmembrane region" description="Helical" evidence="4">
    <location>
        <begin position="6"/>
        <end position="29"/>
    </location>
</feature>
<evidence type="ECO:0000256" key="1">
    <source>
        <dbReference type="ARBA" id="ARBA00022722"/>
    </source>
</evidence>
<dbReference type="KEGG" id="ecor:SAMEA4412678_1803"/>
<dbReference type="InterPro" id="IPR002071">
    <property type="entry name" value="Thermonucl_AS"/>
</dbReference>
<keyword evidence="4" id="KW-1133">Transmembrane helix</keyword>
<evidence type="ECO:0000256" key="4">
    <source>
        <dbReference type="SAM" id="Phobius"/>
    </source>
</evidence>
<dbReference type="Proteomes" id="UP000215465">
    <property type="component" value="Chromosome 1"/>
</dbReference>
<dbReference type="Gene3D" id="2.40.50.90">
    <property type="match status" value="1"/>
</dbReference>
<evidence type="ECO:0000256" key="2">
    <source>
        <dbReference type="ARBA" id="ARBA00022759"/>
    </source>
</evidence>
<keyword evidence="3 6" id="KW-0378">Hydrolase</keyword>
<feature type="transmembrane region" description="Helical" evidence="4">
    <location>
        <begin position="41"/>
        <end position="61"/>
    </location>
</feature>
<dbReference type="Pfam" id="PF00565">
    <property type="entry name" value="SNase"/>
    <property type="match status" value="1"/>
</dbReference>
<dbReference type="PROSITE" id="PS50830">
    <property type="entry name" value="TNASE_3"/>
    <property type="match status" value="1"/>
</dbReference>
<dbReference type="InterPro" id="IPR008613">
    <property type="entry name" value="Excalibur_Ca-bd_domain"/>
</dbReference>
<reference evidence="6 7" key="1">
    <citation type="submission" date="2017-06" db="EMBL/GenBank/DDBJ databases">
        <authorList>
            <consortium name="Pathogen Informatics"/>
        </authorList>
    </citation>
    <scope>NUCLEOTIDE SEQUENCE [LARGE SCALE GENOMIC DNA]</scope>
    <source>
        <strain evidence="6 7">NCTC10596</strain>
    </source>
</reference>
<sequence length="411" mass="44455">MVFGGLFMLAAFVLSIAALVGLVSPGWFVRFSKTGKVYNRFLLFLGFNAASVVAMFYGVAITSAASFSAAIGGVLILSSLLLLICSVVGLVFPGLFARFSRSGKGFSRSSLFLGFFLSAFCSLFVGALLMPTTPNTEAVSTPQPNYADAAPASQPASAAVVGLMAAADTRPAAEIASTASATTQNVAQQTAETAASENSPAAEHTCRVVGIKDGDTFTCLTNGRRQVTVRMAQIDAPEKGQPFGQKAKSTLSEYIYGQTVRLEESGFDRYGRTLAEVYDESGQNINMLMVQAGMAWAYKEYMTNTAYQEMQDEATRENLGLWSENGYIYPSDWRRGVRPQREQVATLPTAEPHQQRSGRLAQERNARGFSCGSKRFCREMNSCAEAMFYLRQCGVRRLDGDNDGIPCESIC</sequence>
<gene>
    <name evidence="6" type="primary">yncB</name>
    <name evidence="6" type="ORF">SAMEA4412678_01803</name>
</gene>
<dbReference type="PANTHER" id="PTHR12302:SF3">
    <property type="entry name" value="SERINE_THREONINE-PROTEIN KINASE 31"/>
    <property type="match status" value="1"/>
</dbReference>
<dbReference type="AlphaFoldDB" id="A0A8B4GF76"/>
<feature type="transmembrane region" description="Helical" evidence="4">
    <location>
        <begin position="67"/>
        <end position="97"/>
    </location>
</feature>
<name>A0A8B4GF76_EIKCO</name>
<dbReference type="InterPro" id="IPR016071">
    <property type="entry name" value="Staphylococal_nuclease_OB-fold"/>
</dbReference>
<organism evidence="6 7">
    <name type="scientific">Eikenella corrodens</name>
    <dbReference type="NCBI Taxonomy" id="539"/>
    <lineage>
        <taxon>Bacteria</taxon>
        <taxon>Pseudomonadati</taxon>
        <taxon>Pseudomonadota</taxon>
        <taxon>Betaproteobacteria</taxon>
        <taxon>Neisseriales</taxon>
        <taxon>Neisseriaceae</taxon>
        <taxon>Eikenella</taxon>
    </lineage>
</organism>
<dbReference type="SUPFAM" id="SSF50199">
    <property type="entry name" value="Staphylococcal nuclease"/>
    <property type="match status" value="1"/>
</dbReference>
<evidence type="ECO:0000256" key="3">
    <source>
        <dbReference type="ARBA" id="ARBA00022801"/>
    </source>
</evidence>
<feature type="domain" description="TNase-like" evidence="5">
    <location>
        <begin position="202"/>
        <end position="324"/>
    </location>
</feature>
<keyword evidence="1" id="KW-0540">Nuclease</keyword>
<keyword evidence="4" id="KW-0812">Transmembrane</keyword>
<feature type="transmembrane region" description="Helical" evidence="4">
    <location>
        <begin position="109"/>
        <end position="130"/>
    </location>
</feature>
<dbReference type="EMBL" id="LT906482">
    <property type="protein sequence ID" value="SNW10227.1"/>
    <property type="molecule type" value="Genomic_DNA"/>
</dbReference>
<proteinExistence type="predicted"/>
<dbReference type="Pfam" id="PF05901">
    <property type="entry name" value="Excalibur"/>
    <property type="match status" value="1"/>
</dbReference>
<dbReference type="InterPro" id="IPR035437">
    <property type="entry name" value="SNase_OB-fold_sf"/>
</dbReference>
<dbReference type="GO" id="GO:0003676">
    <property type="term" value="F:nucleic acid binding"/>
    <property type="evidence" value="ECO:0007669"/>
    <property type="project" value="InterPro"/>
</dbReference>
<keyword evidence="2 6" id="KW-0255">Endonuclease</keyword>
<dbReference type="SMART" id="SM00318">
    <property type="entry name" value="SNc"/>
    <property type="match status" value="1"/>
</dbReference>
<keyword evidence="4" id="KW-0472">Membrane</keyword>
<evidence type="ECO:0000313" key="6">
    <source>
        <dbReference type="EMBL" id="SNW10227.1"/>
    </source>
</evidence>
<evidence type="ECO:0000313" key="7">
    <source>
        <dbReference type="Proteomes" id="UP000215465"/>
    </source>
</evidence>
<dbReference type="EC" id="3.1.-.-" evidence="6"/>
<dbReference type="CDD" id="cd00175">
    <property type="entry name" value="SNc"/>
    <property type="match status" value="1"/>
</dbReference>
<dbReference type="PROSITE" id="PS01284">
    <property type="entry name" value="TNASE_2"/>
    <property type="match status" value="1"/>
</dbReference>
<accession>A0A8B4GF76</accession>
<dbReference type="GO" id="GO:0004519">
    <property type="term" value="F:endonuclease activity"/>
    <property type="evidence" value="ECO:0007669"/>
    <property type="project" value="UniProtKB-KW"/>
</dbReference>
<dbReference type="GO" id="GO:0016787">
    <property type="term" value="F:hydrolase activity"/>
    <property type="evidence" value="ECO:0007669"/>
    <property type="project" value="UniProtKB-KW"/>
</dbReference>
<protein>
    <submittedName>
        <fullName evidence="6">Endonuclease yncB</fullName>
        <ecNumber evidence="6">3.1.-.-</ecNumber>
    </submittedName>
</protein>
<dbReference type="PANTHER" id="PTHR12302">
    <property type="entry name" value="EBNA2 BINDING PROTEIN P100"/>
    <property type="match status" value="1"/>
</dbReference>
<evidence type="ECO:0000259" key="5">
    <source>
        <dbReference type="PROSITE" id="PS50830"/>
    </source>
</evidence>